<dbReference type="Gramene" id="Manes.18G099700.1.v8.1">
    <property type="protein sequence ID" value="Manes.18G099700.1.v8.1.CDS"/>
    <property type="gene ID" value="Manes.18G099700.v8.1"/>
</dbReference>
<dbReference type="Pfam" id="PF00498">
    <property type="entry name" value="FHA"/>
    <property type="match status" value="1"/>
</dbReference>
<dbReference type="CDD" id="cd22691">
    <property type="entry name" value="FHA_PS1-like"/>
    <property type="match status" value="1"/>
</dbReference>
<keyword evidence="5" id="KW-1185">Reference proteome</keyword>
<dbReference type="SUPFAM" id="SSF49879">
    <property type="entry name" value="SMAD/FHA domain"/>
    <property type="match status" value="1"/>
</dbReference>
<dbReference type="OrthoDB" id="444265at2759"/>
<dbReference type="PANTHER" id="PTHR22593">
    <property type="entry name" value="TRANSMEMBRANE PROTEIN 18"/>
    <property type="match status" value="1"/>
</dbReference>
<feature type="coiled-coil region" evidence="1">
    <location>
        <begin position="158"/>
        <end position="189"/>
    </location>
</feature>
<gene>
    <name evidence="4" type="ORF">MANES_18G099700v8</name>
</gene>
<evidence type="ECO:0000256" key="2">
    <source>
        <dbReference type="SAM" id="MobiDB-lite"/>
    </source>
</evidence>
<dbReference type="Pfam" id="PF13638">
    <property type="entry name" value="PIN_4"/>
    <property type="match status" value="1"/>
</dbReference>
<comment type="caution">
    <text evidence="4">The sequence shown here is derived from an EMBL/GenBank/DDBJ whole genome shotgun (WGS) entry which is preliminary data.</text>
</comment>
<reference evidence="5" key="1">
    <citation type="journal article" date="2016" name="Nat. Biotechnol.">
        <title>Sequencing wild and cultivated cassava and related species reveals extensive interspecific hybridization and genetic diversity.</title>
        <authorList>
            <person name="Bredeson J.V."/>
            <person name="Lyons J.B."/>
            <person name="Prochnik S.E."/>
            <person name="Wu G.A."/>
            <person name="Ha C.M."/>
            <person name="Edsinger-Gonzales E."/>
            <person name="Grimwood J."/>
            <person name="Schmutz J."/>
            <person name="Rabbi I.Y."/>
            <person name="Egesi C."/>
            <person name="Nauluvula P."/>
            <person name="Lebot V."/>
            <person name="Ndunguru J."/>
            <person name="Mkamilo G."/>
            <person name="Bart R.S."/>
            <person name="Setter T.L."/>
            <person name="Gleadow R.M."/>
            <person name="Kulakow P."/>
            <person name="Ferguson M.E."/>
            <person name="Rounsley S."/>
            <person name="Rokhsar D.S."/>
        </authorList>
    </citation>
    <scope>NUCLEOTIDE SEQUENCE [LARGE SCALE GENOMIC DNA]</scope>
    <source>
        <strain evidence="5">cv. AM560-2</strain>
    </source>
</reference>
<dbReference type="InterPro" id="IPR000253">
    <property type="entry name" value="FHA_dom"/>
</dbReference>
<dbReference type="AlphaFoldDB" id="A0A2C9U300"/>
<feature type="compositionally biased region" description="Polar residues" evidence="2">
    <location>
        <begin position="344"/>
        <end position="353"/>
    </location>
</feature>
<sequence>MGSIEERKRKEEERKIPLFTVLKNGAILKNIFVINKQLSPSPELNSIAGIENLENPDGENEEILIVGRHPDCSIVLMHPSISRFHLQINSVPSEQKLFVTDLSSVHGTWVSEKKIEPGLRVELNEGGTLRVGGSTRVYRLHWVPLSRAYDLENPFVSEEDLAITEEKEEENIENLSQDEDLENKNAEEKDSLIMVGTAEETYQDMNSMSSENGEIQSTDSNLECIVSLFPDENCGLIVEKAIPSSPSMPEDMNSCFYKEKEELEGKSGSDHELSPNIVEGVIFQTSSLQFYECNQSPEYHSAKEAILEEYEYSDISETRLEPELNVELDKDASSSVAESDISKTRLQPESNVELNKDSSLSVAEVESNSASEIPKEIENQTLLRKGDEQGENTPKAFENKTFTIGDLSEHNNEQFNKENLTPEPSVALRQLLEEQIRENSTENLILNMLVSPQNYDPAAAEIREEMENQSPSRKDDVQNEFSSTCHCVPPLATESVNSSLPLAVLPEIVDSRESQTPQSNFPAVENTEKLRSPPIRSEKKSSSCSIWSRRGKPATPLQLQTSKSRARTKRIDADIGWENQEDVENKSITRALFSGSEAMDEEIFTPDKENHTPNTFVMKALKMKGTLQDTQLSKLCRSSSSKFTFSPNIVPEDMIASSDKENQTPQVLRQRKSAKPTLRKQVKLEEESVLKERRAERIPLQSLFANSPGKSISEASVLGAAARSSNSISCTQKVKNSTSINSVGDGERRWTMIADTTSLLDKESRKSLQLLQGLKGTHLVIPRMVITELDSLKRRGSLFRRTTEASLALKWIEECMVKTKWWIQVQSSIEDQRLIAPTPTAFPVSPSGTTSSVSFLAYGSLMEIVSPTAEDHILDCALSYRKMNVDGQLVFLSNDVTLKIKAKAEGLICETAEEFRDSLTNPFSERFLWADSSPRGQTWTVLDDVVLKEKYYRSPSKKSSSKGEGAKGLKLILLYNSQYGQQMGNTVP</sequence>
<dbReference type="SMART" id="SM00240">
    <property type="entry name" value="FHA"/>
    <property type="match status" value="1"/>
</dbReference>
<feature type="domain" description="FHA" evidence="3">
    <location>
        <begin position="64"/>
        <end position="115"/>
    </location>
</feature>
<feature type="region of interest" description="Disordered" evidence="2">
    <location>
        <begin position="329"/>
        <end position="360"/>
    </location>
</feature>
<dbReference type="GO" id="GO:0031965">
    <property type="term" value="C:nuclear membrane"/>
    <property type="evidence" value="ECO:0000318"/>
    <property type="project" value="GO_Central"/>
</dbReference>
<feature type="region of interest" description="Disordered" evidence="2">
    <location>
        <begin position="655"/>
        <end position="675"/>
    </location>
</feature>
<evidence type="ECO:0000259" key="3">
    <source>
        <dbReference type="PROSITE" id="PS50006"/>
    </source>
</evidence>
<keyword evidence="1" id="KW-0175">Coiled coil</keyword>
<dbReference type="Proteomes" id="UP000091857">
    <property type="component" value="Chromosome 18"/>
</dbReference>
<name>A0A2C9U300_MANES</name>
<dbReference type="EMBL" id="CM004404">
    <property type="protein sequence ID" value="OAY23694.1"/>
    <property type="molecule type" value="Genomic_DNA"/>
</dbReference>
<evidence type="ECO:0000313" key="5">
    <source>
        <dbReference type="Proteomes" id="UP000091857"/>
    </source>
</evidence>
<protein>
    <recommendedName>
        <fullName evidence="3">FHA domain-containing protein</fullName>
    </recommendedName>
</protein>
<accession>A0A2C9U300</accession>
<feature type="region of interest" description="Disordered" evidence="2">
    <location>
        <begin position="513"/>
        <end position="568"/>
    </location>
</feature>
<dbReference type="PROSITE" id="PS50006">
    <property type="entry name" value="FHA_DOMAIN"/>
    <property type="match status" value="1"/>
</dbReference>
<dbReference type="Gene3D" id="3.40.50.1010">
    <property type="entry name" value="5'-nuclease"/>
    <property type="match status" value="1"/>
</dbReference>
<proteinExistence type="predicted"/>
<evidence type="ECO:0000256" key="1">
    <source>
        <dbReference type="SAM" id="Coils"/>
    </source>
</evidence>
<dbReference type="PANTHER" id="PTHR22593:SF8">
    <property type="entry name" value="FHA DOMAIN-CONTAINING PROTEIN PS1"/>
    <property type="match status" value="1"/>
</dbReference>
<dbReference type="InterPro" id="IPR002716">
    <property type="entry name" value="PIN_dom"/>
</dbReference>
<dbReference type="CDD" id="cd09880">
    <property type="entry name" value="PIN_Smg5-6-like"/>
    <property type="match status" value="1"/>
</dbReference>
<evidence type="ECO:0000313" key="4">
    <source>
        <dbReference type="EMBL" id="OAY23694.1"/>
    </source>
</evidence>
<dbReference type="InterPro" id="IPR008984">
    <property type="entry name" value="SMAD_FHA_dom_sf"/>
</dbReference>
<dbReference type="STRING" id="3983.A0A2C9U300"/>
<dbReference type="Gene3D" id="2.60.200.20">
    <property type="match status" value="1"/>
</dbReference>
<feature type="compositionally biased region" description="Basic and acidic residues" evidence="2">
    <location>
        <begin position="526"/>
        <end position="541"/>
    </location>
</feature>
<organism evidence="4 5">
    <name type="scientific">Manihot esculenta</name>
    <name type="common">Cassava</name>
    <name type="synonym">Jatropha manihot</name>
    <dbReference type="NCBI Taxonomy" id="3983"/>
    <lineage>
        <taxon>Eukaryota</taxon>
        <taxon>Viridiplantae</taxon>
        <taxon>Streptophyta</taxon>
        <taxon>Embryophyta</taxon>
        <taxon>Tracheophyta</taxon>
        <taxon>Spermatophyta</taxon>
        <taxon>Magnoliopsida</taxon>
        <taxon>eudicotyledons</taxon>
        <taxon>Gunneridae</taxon>
        <taxon>Pentapetalae</taxon>
        <taxon>rosids</taxon>
        <taxon>fabids</taxon>
        <taxon>Malpighiales</taxon>
        <taxon>Euphorbiaceae</taxon>
        <taxon>Crotonoideae</taxon>
        <taxon>Manihoteae</taxon>
        <taxon>Manihot</taxon>
    </lineage>
</organism>